<protein>
    <submittedName>
        <fullName evidence="3">Uncharacterized protein</fullName>
    </submittedName>
</protein>
<dbReference type="WBParaSite" id="PgR010_g162_t01">
    <property type="protein sequence ID" value="PgR010_g162_t01"/>
    <property type="gene ID" value="PgR010_g162"/>
</dbReference>
<evidence type="ECO:0000256" key="1">
    <source>
        <dbReference type="SAM" id="Phobius"/>
    </source>
</evidence>
<sequence length="222" mass="25402">MVGSMRRSSMMNKSIAVKCTKMMLLLCVIIWHGYTNAFDTSVQQSNAMLVDFTRTPISNQQIESTIGFVSFKFRIETIEEKYERIYGKRDSGPILDEDMKTCEQRHDCTDCKGPIICAALGLIVIIAFITALIVDDLRERGLACFKKEEENIFMSASQFEHKGALSIIYPQQFHLEAVEEEKEEEQITRPEKPFVFTTHRNVVYDIGAEVEKEIIDGEQAQL</sequence>
<feature type="transmembrane region" description="Helical" evidence="1">
    <location>
        <begin position="113"/>
        <end position="134"/>
    </location>
</feature>
<organism evidence="2 3">
    <name type="scientific">Parascaris univalens</name>
    <name type="common">Nematode worm</name>
    <dbReference type="NCBI Taxonomy" id="6257"/>
    <lineage>
        <taxon>Eukaryota</taxon>
        <taxon>Metazoa</taxon>
        <taxon>Ecdysozoa</taxon>
        <taxon>Nematoda</taxon>
        <taxon>Chromadorea</taxon>
        <taxon>Rhabditida</taxon>
        <taxon>Spirurina</taxon>
        <taxon>Ascaridomorpha</taxon>
        <taxon>Ascaridoidea</taxon>
        <taxon>Ascarididae</taxon>
        <taxon>Parascaris</taxon>
    </lineage>
</organism>
<evidence type="ECO:0000313" key="2">
    <source>
        <dbReference type="Proteomes" id="UP000887569"/>
    </source>
</evidence>
<keyword evidence="1" id="KW-0812">Transmembrane</keyword>
<dbReference type="Proteomes" id="UP000887569">
    <property type="component" value="Unplaced"/>
</dbReference>
<keyword evidence="1" id="KW-1133">Transmembrane helix</keyword>
<name>A0A915ALR6_PARUN</name>
<dbReference type="AlphaFoldDB" id="A0A915ALR6"/>
<proteinExistence type="predicted"/>
<keyword evidence="1" id="KW-0472">Membrane</keyword>
<reference evidence="3" key="1">
    <citation type="submission" date="2022-11" db="UniProtKB">
        <authorList>
            <consortium name="WormBaseParasite"/>
        </authorList>
    </citation>
    <scope>IDENTIFICATION</scope>
</reference>
<keyword evidence="2" id="KW-1185">Reference proteome</keyword>
<accession>A0A915ALR6</accession>
<evidence type="ECO:0000313" key="3">
    <source>
        <dbReference type="WBParaSite" id="PgR010_g162_t01"/>
    </source>
</evidence>